<feature type="domain" description="Glycine dehydrogenase C-terminal" evidence="8">
    <location>
        <begin position="343"/>
        <end position="443"/>
    </location>
</feature>
<gene>
    <name evidence="6" type="primary">gcvPB</name>
    <name evidence="9" type="ORF">AMJ52_08425</name>
</gene>
<dbReference type="Gene3D" id="3.40.640.10">
    <property type="entry name" value="Type I PLP-dependent aspartate aminotransferase-like (Major domain)"/>
    <property type="match status" value="1"/>
</dbReference>
<dbReference type="FunFam" id="3.90.1150.10:FF:000014">
    <property type="entry name" value="Probable glycine dehydrogenase (decarboxylating) subunit 2"/>
    <property type="match status" value="1"/>
</dbReference>
<dbReference type="Gene3D" id="3.90.1150.10">
    <property type="entry name" value="Aspartate Aminotransferase, domain 1"/>
    <property type="match status" value="1"/>
</dbReference>
<evidence type="ECO:0000256" key="3">
    <source>
        <dbReference type="ARBA" id="ARBA00022898"/>
    </source>
</evidence>
<organism evidence="9 10">
    <name type="scientific">candidate division TA06 bacterium DG_78</name>
    <dbReference type="NCBI Taxonomy" id="1703772"/>
    <lineage>
        <taxon>Bacteria</taxon>
        <taxon>Bacteria division TA06</taxon>
    </lineage>
</organism>
<dbReference type="PANTHER" id="PTHR11773">
    <property type="entry name" value="GLYCINE DEHYDROGENASE, DECARBOXYLATING"/>
    <property type="match status" value="1"/>
</dbReference>
<dbReference type="InterPro" id="IPR020581">
    <property type="entry name" value="GDC_P"/>
</dbReference>
<dbReference type="SUPFAM" id="SSF53383">
    <property type="entry name" value="PLP-dependent transferases"/>
    <property type="match status" value="1"/>
</dbReference>
<evidence type="ECO:0000259" key="8">
    <source>
        <dbReference type="Pfam" id="PF21478"/>
    </source>
</evidence>
<evidence type="ECO:0000256" key="4">
    <source>
        <dbReference type="ARBA" id="ARBA00023002"/>
    </source>
</evidence>
<dbReference type="InterPro" id="IPR015421">
    <property type="entry name" value="PyrdxlP-dep_Trfase_major"/>
</dbReference>
<comment type="subunit">
    <text evidence="6">The glycine cleavage system is composed of four proteins: P, T, L and H. In this organism, the P 'protein' is a heterodimer of two subunits.</text>
</comment>
<reference evidence="9 10" key="1">
    <citation type="journal article" date="2015" name="Microbiome">
        <title>Genomic resolution of linkages in carbon, nitrogen, and sulfur cycling among widespread estuary sediment bacteria.</title>
        <authorList>
            <person name="Baker B.J."/>
            <person name="Lazar C.S."/>
            <person name="Teske A.P."/>
            <person name="Dick G.J."/>
        </authorList>
    </citation>
    <scope>NUCLEOTIDE SEQUENCE [LARGE SCALE GENOMIC DNA]</scope>
    <source>
        <strain evidence="9">DG_78</strain>
    </source>
</reference>
<dbReference type="GO" id="GO:0004375">
    <property type="term" value="F:glycine dehydrogenase (decarboxylating) activity"/>
    <property type="evidence" value="ECO:0007669"/>
    <property type="project" value="UniProtKB-EC"/>
</dbReference>
<dbReference type="InterPro" id="IPR015424">
    <property type="entry name" value="PyrdxlP-dep_Trfase"/>
</dbReference>
<evidence type="ECO:0000313" key="10">
    <source>
        <dbReference type="Proteomes" id="UP000051012"/>
    </source>
</evidence>
<proteinExistence type="inferred from homology"/>
<comment type="function">
    <text evidence="2 6">The glycine cleavage system catalyzes the degradation of glycine. The P protein binds the alpha-amino group of glycine through its pyridoxal phosphate cofactor; CO(2) is released and the remaining methylamine moiety is then transferred to the lipoamide cofactor of the H protein.</text>
</comment>
<dbReference type="PANTHER" id="PTHR11773:SF1">
    <property type="entry name" value="GLYCINE DEHYDROGENASE (DECARBOXYLATING), MITOCHONDRIAL"/>
    <property type="match status" value="1"/>
</dbReference>
<dbReference type="PATRIC" id="fig|1703772.3.peg.619"/>
<evidence type="ECO:0000259" key="7">
    <source>
        <dbReference type="Pfam" id="PF02347"/>
    </source>
</evidence>
<dbReference type="NCBIfam" id="NF003346">
    <property type="entry name" value="PRK04366.1"/>
    <property type="match status" value="1"/>
</dbReference>
<dbReference type="GO" id="GO:0005829">
    <property type="term" value="C:cytosol"/>
    <property type="evidence" value="ECO:0007669"/>
    <property type="project" value="TreeGrafter"/>
</dbReference>
<dbReference type="EMBL" id="LJNI01000121">
    <property type="protein sequence ID" value="KPJ71603.1"/>
    <property type="molecule type" value="Genomic_DNA"/>
</dbReference>
<keyword evidence="4 6" id="KW-0560">Oxidoreductase</keyword>
<comment type="cofactor">
    <cofactor evidence="1 6">
        <name>pyridoxal 5'-phosphate</name>
        <dbReference type="ChEBI" id="CHEBI:597326"/>
    </cofactor>
</comment>
<evidence type="ECO:0000256" key="6">
    <source>
        <dbReference type="HAMAP-Rule" id="MF_00713"/>
    </source>
</evidence>
<dbReference type="GO" id="GO:0030170">
    <property type="term" value="F:pyridoxal phosphate binding"/>
    <property type="evidence" value="ECO:0007669"/>
    <property type="project" value="TreeGrafter"/>
</dbReference>
<dbReference type="GO" id="GO:0005960">
    <property type="term" value="C:glycine cleavage complex"/>
    <property type="evidence" value="ECO:0007669"/>
    <property type="project" value="TreeGrafter"/>
</dbReference>
<dbReference type="GO" id="GO:0019464">
    <property type="term" value="P:glycine decarboxylation via glycine cleavage system"/>
    <property type="evidence" value="ECO:0007669"/>
    <property type="project" value="UniProtKB-UniRule"/>
</dbReference>
<dbReference type="EC" id="1.4.4.2" evidence="6"/>
<keyword evidence="3 6" id="KW-0663">Pyridoxal phosphate</keyword>
<sequence>MELIFEISKPGRKGYSLPTCDVPQRTIQATYCRTSPIDLPEVSEPQIIRHFVNLSVMNHHVDKNFYPLGSCTMKYNPKINEEAARLNGFTEIHPLQQAHTVQGALQLMYELGEFLKAIVNLDAITLQPAAGAQGEFTAISMFKAYFNKREENRKYILVPDSAHGTNPASVNFSGFTPITLPSNKDGLVDMTKLKELMTDEVAGIMLTNPNTLGLFEKSVREINDIVHQKGGLIYLDGANLNALLGIVRVGDLGFDAVHFNLHKTFSTPHGGGGPGSGPVAVKKILAPFLPIPIILKKDGTYYLDYAHPNSIGKVQTYYGNFLVMVRAYTFLRSMGEQGLNKISKSAILNANYIIQSLKDDYSLPYPSFCMHEGVLSGRDLRDHGVRTLDVAKRLLDFGFHAPTVYFPLIVSEALMIEPTESESKETLDRFIDSMKQIRKESRDNPDVLKSAPTKTPVRRLDEVKAIKELTVRWKK</sequence>
<dbReference type="InterPro" id="IPR023012">
    <property type="entry name" value="GcvPB"/>
</dbReference>
<feature type="domain" description="Glycine cleavage system P-protein N-terminal" evidence="7">
    <location>
        <begin position="40"/>
        <end position="290"/>
    </location>
</feature>
<dbReference type="GO" id="GO:0016594">
    <property type="term" value="F:glycine binding"/>
    <property type="evidence" value="ECO:0007669"/>
    <property type="project" value="TreeGrafter"/>
</dbReference>
<dbReference type="Gene3D" id="6.20.440.10">
    <property type="match status" value="1"/>
</dbReference>
<comment type="catalytic activity">
    <reaction evidence="5 6">
        <text>N(6)-[(R)-lipoyl]-L-lysyl-[glycine-cleavage complex H protein] + glycine + H(+) = N(6)-[(R)-S(8)-aminomethyldihydrolipoyl]-L-lysyl-[glycine-cleavage complex H protein] + CO2</text>
        <dbReference type="Rhea" id="RHEA:24304"/>
        <dbReference type="Rhea" id="RHEA-COMP:10494"/>
        <dbReference type="Rhea" id="RHEA-COMP:10495"/>
        <dbReference type="ChEBI" id="CHEBI:15378"/>
        <dbReference type="ChEBI" id="CHEBI:16526"/>
        <dbReference type="ChEBI" id="CHEBI:57305"/>
        <dbReference type="ChEBI" id="CHEBI:83099"/>
        <dbReference type="ChEBI" id="CHEBI:83143"/>
        <dbReference type="EC" id="1.4.4.2"/>
    </reaction>
</comment>
<dbReference type="InterPro" id="IPR049315">
    <property type="entry name" value="GDC-P_N"/>
</dbReference>
<protein>
    <recommendedName>
        <fullName evidence="6">Probable glycine dehydrogenase (decarboxylating) subunit 2</fullName>
        <ecNumber evidence="6">1.4.4.2</ecNumber>
    </recommendedName>
    <alternativeName>
        <fullName evidence="6">Glycine cleavage system P-protein subunit 2</fullName>
    </alternativeName>
    <alternativeName>
        <fullName evidence="6">Glycine decarboxylase subunit 2</fullName>
    </alternativeName>
    <alternativeName>
        <fullName evidence="6">Glycine dehydrogenase (aminomethyl-transferring) subunit 2</fullName>
    </alternativeName>
</protein>
<dbReference type="HAMAP" id="MF_00713">
    <property type="entry name" value="GcvPB"/>
    <property type="match status" value="1"/>
</dbReference>
<comment type="similarity">
    <text evidence="6">Belongs to the GcvP family. C-terminal subunit subfamily.</text>
</comment>
<evidence type="ECO:0000313" key="9">
    <source>
        <dbReference type="EMBL" id="KPJ71603.1"/>
    </source>
</evidence>
<evidence type="ECO:0000256" key="1">
    <source>
        <dbReference type="ARBA" id="ARBA00001933"/>
    </source>
</evidence>
<accession>A0A0S7YAR2</accession>
<comment type="caution">
    <text evidence="9">The sequence shown here is derived from an EMBL/GenBank/DDBJ whole genome shotgun (WGS) entry which is preliminary data.</text>
</comment>
<evidence type="ECO:0000256" key="5">
    <source>
        <dbReference type="ARBA" id="ARBA00049026"/>
    </source>
</evidence>
<dbReference type="Pfam" id="PF02347">
    <property type="entry name" value="GDC-P"/>
    <property type="match status" value="1"/>
</dbReference>
<dbReference type="Proteomes" id="UP000051012">
    <property type="component" value="Unassembled WGS sequence"/>
</dbReference>
<name>A0A0S7YAR2_UNCT6</name>
<dbReference type="FunFam" id="3.40.640.10:FF:000224">
    <property type="entry name" value="Probable glycine dehydrogenase (decarboxylating) subunit 2"/>
    <property type="match status" value="1"/>
</dbReference>
<evidence type="ECO:0000256" key="2">
    <source>
        <dbReference type="ARBA" id="ARBA00003788"/>
    </source>
</evidence>
<feature type="modified residue" description="N6-(pyridoxal phosphate)lysine" evidence="6">
    <location>
        <position position="263"/>
    </location>
</feature>
<dbReference type="InterPro" id="IPR015422">
    <property type="entry name" value="PyrdxlP-dep_Trfase_small"/>
</dbReference>
<dbReference type="InterPro" id="IPR049316">
    <property type="entry name" value="GDC-P_C"/>
</dbReference>
<dbReference type="AlphaFoldDB" id="A0A0S7YAR2"/>
<dbReference type="Pfam" id="PF21478">
    <property type="entry name" value="GcvP2_C"/>
    <property type="match status" value="1"/>
</dbReference>